<dbReference type="PANTHER" id="PTHR42793">
    <property type="entry name" value="COA BINDING DOMAIN CONTAINING PROTEIN"/>
    <property type="match status" value="1"/>
</dbReference>
<dbReference type="InterPro" id="IPR003781">
    <property type="entry name" value="CoA-bd"/>
</dbReference>
<accession>A0A953J7P6</accession>
<dbReference type="InterPro" id="IPR036291">
    <property type="entry name" value="NAD(P)-bd_dom_sf"/>
</dbReference>
<comment type="caution">
    <text evidence="2">The sequence shown here is derived from an EMBL/GenBank/DDBJ whole genome shotgun (WGS) entry which is preliminary data.</text>
</comment>
<dbReference type="Proteomes" id="UP000705867">
    <property type="component" value="Unassembled WGS sequence"/>
</dbReference>
<dbReference type="SUPFAM" id="SSF51735">
    <property type="entry name" value="NAD(P)-binding Rossmann-fold domains"/>
    <property type="match status" value="1"/>
</dbReference>
<dbReference type="SMART" id="SM00881">
    <property type="entry name" value="CoA_binding"/>
    <property type="match status" value="1"/>
</dbReference>
<feature type="domain" description="CoA-binding" evidence="1">
    <location>
        <begin position="7"/>
        <end position="103"/>
    </location>
</feature>
<dbReference type="GO" id="GO:0043758">
    <property type="term" value="F:acetate-CoA ligase (ADP-forming) activity"/>
    <property type="evidence" value="ECO:0007669"/>
    <property type="project" value="InterPro"/>
</dbReference>
<gene>
    <name evidence="2" type="ORF">K8I29_08020</name>
</gene>
<dbReference type="PANTHER" id="PTHR42793:SF1">
    <property type="entry name" value="PEPTIDYL-LYSINE N-ACETYLTRANSFERASE PATZ"/>
    <property type="match status" value="1"/>
</dbReference>
<dbReference type="Pfam" id="PF13380">
    <property type="entry name" value="CoA_binding_2"/>
    <property type="match status" value="1"/>
</dbReference>
<evidence type="ECO:0000313" key="3">
    <source>
        <dbReference type="Proteomes" id="UP000705867"/>
    </source>
</evidence>
<dbReference type="Gene3D" id="3.40.50.261">
    <property type="entry name" value="Succinyl-CoA synthetase domains"/>
    <property type="match status" value="2"/>
</dbReference>
<organism evidence="2 3">
    <name type="scientific">Candidatus Nitrobium versatile</name>
    <dbReference type="NCBI Taxonomy" id="2884831"/>
    <lineage>
        <taxon>Bacteria</taxon>
        <taxon>Pseudomonadati</taxon>
        <taxon>Nitrospirota</taxon>
        <taxon>Nitrospiria</taxon>
        <taxon>Nitrospirales</taxon>
        <taxon>Nitrospiraceae</taxon>
        <taxon>Candidatus Nitrobium</taxon>
    </lineage>
</organism>
<dbReference type="AlphaFoldDB" id="A0A953J7P6"/>
<reference evidence="2" key="1">
    <citation type="journal article" date="2021" name="bioRxiv">
        <title>Unraveling nitrogen, sulfur and carbon metabolic pathways and microbial community transcriptional responses to substrate deprivation and toxicity stresses in a bioreactor mimicking anoxic brackish coastal sediment conditions.</title>
        <authorList>
            <person name="Martins P.D."/>
            <person name="Echeveste M.J."/>
            <person name="Arshad A."/>
            <person name="Kurth J."/>
            <person name="Ouboter H."/>
            <person name="Jetten M.S.M."/>
            <person name="Welte C.U."/>
        </authorList>
    </citation>
    <scope>NUCLEOTIDE SEQUENCE</scope>
    <source>
        <strain evidence="2">MAG_39</strain>
    </source>
</reference>
<dbReference type="Gene3D" id="3.40.50.720">
    <property type="entry name" value="NAD(P)-binding Rossmann-like Domain"/>
    <property type="match status" value="1"/>
</dbReference>
<dbReference type="SUPFAM" id="SSF52210">
    <property type="entry name" value="Succinyl-CoA synthetase domains"/>
    <property type="match status" value="2"/>
</dbReference>
<sequence>MNSLESLFAPESVVLIGAAHTETKLGGIVLKNLRKFPGKVYPVNPKYRELMGYKAYPSLHEVPYSAGRPLDLAVIMRPASEVADILRDLRGKVRCAIIVSSGFAEAGQKDLQDKVRAIGRESGMRLLGPNCMGIFNAYRKLDTFFIPYERLKRPKRGNTAILSQSGAVMTTLFEAIRAANTGVSVAVGYGNAVDIDEGDLYEYLRGDNTTQVVVSYIESLGDGRKFLEKARRLGEKKSLVILKAGKGEGGQTAAYSHTGRLAGRYEVFASLLRQFGIREAGDFDELIDTVKALSYQKPAPSGQKPGKRICIITNGGGAGVLAADECMRQGLEVTRVPEERIRKFREMFPSFFSVTNPVDLTAQVRDEDYLAVLDELQEVYDGFLIIALTGVIGISLRLAEMVRSFKERTGKPVALYTSNDGGARALARLMEKAGIPSYPSPERAVRGLKALFY</sequence>
<dbReference type="InterPro" id="IPR043938">
    <property type="entry name" value="Ligase_CoA_dom"/>
</dbReference>
<proteinExistence type="predicted"/>
<protein>
    <submittedName>
        <fullName evidence="2">CoA-binding protein</fullName>
    </submittedName>
</protein>
<name>A0A953J7P6_9BACT</name>
<reference evidence="2" key="2">
    <citation type="submission" date="2021-08" db="EMBL/GenBank/DDBJ databases">
        <authorList>
            <person name="Dalcin Martins P."/>
        </authorList>
    </citation>
    <scope>NUCLEOTIDE SEQUENCE</scope>
    <source>
        <strain evidence="2">MAG_39</strain>
    </source>
</reference>
<dbReference type="InterPro" id="IPR016102">
    <property type="entry name" value="Succinyl-CoA_synth-like"/>
</dbReference>
<dbReference type="EMBL" id="JAIOIV010000066">
    <property type="protein sequence ID" value="MBZ0156147.1"/>
    <property type="molecule type" value="Genomic_DNA"/>
</dbReference>
<dbReference type="InterPro" id="IPR032875">
    <property type="entry name" value="Succ_CoA_lig_flav_dom"/>
</dbReference>
<evidence type="ECO:0000313" key="2">
    <source>
        <dbReference type="EMBL" id="MBZ0156147.1"/>
    </source>
</evidence>
<dbReference type="Pfam" id="PF13607">
    <property type="entry name" value="Succ_CoA_lig"/>
    <property type="match status" value="1"/>
</dbReference>
<evidence type="ECO:0000259" key="1">
    <source>
        <dbReference type="SMART" id="SM00881"/>
    </source>
</evidence>
<dbReference type="Pfam" id="PF19045">
    <property type="entry name" value="Ligase_CoA_2"/>
    <property type="match status" value="1"/>
</dbReference>